<protein>
    <submittedName>
        <fullName evidence="2">Uncharacterized protein</fullName>
    </submittedName>
</protein>
<evidence type="ECO:0000313" key="3">
    <source>
        <dbReference type="Proteomes" id="UP000298030"/>
    </source>
</evidence>
<evidence type="ECO:0000313" key="2">
    <source>
        <dbReference type="EMBL" id="TEB33562.1"/>
    </source>
</evidence>
<proteinExistence type="predicted"/>
<feature type="compositionally biased region" description="Acidic residues" evidence="1">
    <location>
        <begin position="118"/>
        <end position="135"/>
    </location>
</feature>
<feature type="compositionally biased region" description="Low complexity" evidence="1">
    <location>
        <begin position="52"/>
        <end position="71"/>
    </location>
</feature>
<evidence type="ECO:0000256" key="1">
    <source>
        <dbReference type="SAM" id="MobiDB-lite"/>
    </source>
</evidence>
<reference evidence="2 3" key="1">
    <citation type="journal article" date="2019" name="Nat. Ecol. Evol.">
        <title>Megaphylogeny resolves global patterns of mushroom evolution.</title>
        <authorList>
            <person name="Varga T."/>
            <person name="Krizsan K."/>
            <person name="Foldi C."/>
            <person name="Dima B."/>
            <person name="Sanchez-Garcia M."/>
            <person name="Sanchez-Ramirez S."/>
            <person name="Szollosi G.J."/>
            <person name="Szarkandi J.G."/>
            <person name="Papp V."/>
            <person name="Albert L."/>
            <person name="Andreopoulos W."/>
            <person name="Angelini C."/>
            <person name="Antonin V."/>
            <person name="Barry K.W."/>
            <person name="Bougher N.L."/>
            <person name="Buchanan P."/>
            <person name="Buyck B."/>
            <person name="Bense V."/>
            <person name="Catcheside P."/>
            <person name="Chovatia M."/>
            <person name="Cooper J."/>
            <person name="Damon W."/>
            <person name="Desjardin D."/>
            <person name="Finy P."/>
            <person name="Geml J."/>
            <person name="Haridas S."/>
            <person name="Hughes K."/>
            <person name="Justo A."/>
            <person name="Karasinski D."/>
            <person name="Kautmanova I."/>
            <person name="Kiss B."/>
            <person name="Kocsube S."/>
            <person name="Kotiranta H."/>
            <person name="LaButti K.M."/>
            <person name="Lechner B.E."/>
            <person name="Liimatainen K."/>
            <person name="Lipzen A."/>
            <person name="Lukacs Z."/>
            <person name="Mihaltcheva S."/>
            <person name="Morgado L.N."/>
            <person name="Niskanen T."/>
            <person name="Noordeloos M.E."/>
            <person name="Ohm R.A."/>
            <person name="Ortiz-Santana B."/>
            <person name="Ovrebo C."/>
            <person name="Racz N."/>
            <person name="Riley R."/>
            <person name="Savchenko A."/>
            <person name="Shiryaev A."/>
            <person name="Soop K."/>
            <person name="Spirin V."/>
            <person name="Szebenyi C."/>
            <person name="Tomsovsky M."/>
            <person name="Tulloss R.E."/>
            <person name="Uehling J."/>
            <person name="Grigoriev I.V."/>
            <person name="Vagvolgyi C."/>
            <person name="Papp T."/>
            <person name="Martin F.M."/>
            <person name="Miettinen O."/>
            <person name="Hibbett D.S."/>
            <person name="Nagy L.G."/>
        </authorList>
    </citation>
    <scope>NUCLEOTIDE SEQUENCE [LARGE SCALE GENOMIC DNA]</scope>
    <source>
        <strain evidence="2 3">FP101781</strain>
    </source>
</reference>
<feature type="compositionally biased region" description="Basic and acidic residues" evidence="1">
    <location>
        <begin position="104"/>
        <end position="117"/>
    </location>
</feature>
<feature type="region of interest" description="Disordered" evidence="1">
    <location>
        <begin position="176"/>
        <end position="213"/>
    </location>
</feature>
<feature type="region of interest" description="Disordered" evidence="1">
    <location>
        <begin position="84"/>
        <end position="138"/>
    </location>
</feature>
<dbReference type="Proteomes" id="UP000298030">
    <property type="component" value="Unassembled WGS sequence"/>
</dbReference>
<organism evidence="2 3">
    <name type="scientific">Coprinellus micaceus</name>
    <name type="common">Glistening ink-cap mushroom</name>
    <name type="synonym">Coprinus micaceus</name>
    <dbReference type="NCBI Taxonomy" id="71717"/>
    <lineage>
        <taxon>Eukaryota</taxon>
        <taxon>Fungi</taxon>
        <taxon>Dikarya</taxon>
        <taxon>Basidiomycota</taxon>
        <taxon>Agaricomycotina</taxon>
        <taxon>Agaricomycetes</taxon>
        <taxon>Agaricomycetidae</taxon>
        <taxon>Agaricales</taxon>
        <taxon>Agaricineae</taxon>
        <taxon>Psathyrellaceae</taxon>
        <taxon>Coprinellus</taxon>
    </lineage>
</organism>
<feature type="compositionally biased region" description="Basic and acidic residues" evidence="1">
    <location>
        <begin position="202"/>
        <end position="213"/>
    </location>
</feature>
<name>A0A4Y7TJ38_COPMI</name>
<feature type="compositionally biased region" description="Polar residues" evidence="1">
    <location>
        <begin position="176"/>
        <end position="186"/>
    </location>
</feature>
<dbReference type="AlphaFoldDB" id="A0A4Y7TJ38"/>
<feature type="region of interest" description="Disordered" evidence="1">
    <location>
        <begin position="44"/>
        <end position="71"/>
    </location>
</feature>
<sequence length="213" mass="23721">MSSRSNSSSENLLYSDCASNCFSSPPSSPEGAGTLRVRFASPTDVPGRAILAGSRSSTGATRTTRLSRSGSLRLRRPIEGLRERFLRDSARTGRRRTPVPSPMRAERREESRSRESDDGVEEMDSTEERSADEDSWSNQDAVVSALTQQQRVFLQARDAFQERGLGTVWLWVMSSLNGGASGNDESTNNRELHPDWSTGGPRKFESFRKRRDD</sequence>
<comment type="caution">
    <text evidence="2">The sequence shown here is derived from an EMBL/GenBank/DDBJ whole genome shotgun (WGS) entry which is preliminary data.</text>
</comment>
<keyword evidence="3" id="KW-1185">Reference proteome</keyword>
<dbReference type="EMBL" id="QPFP01000012">
    <property type="protein sequence ID" value="TEB33562.1"/>
    <property type="molecule type" value="Genomic_DNA"/>
</dbReference>
<gene>
    <name evidence="2" type="ORF">FA13DRAFT_1708330</name>
</gene>
<accession>A0A4Y7TJ38</accession>